<evidence type="ECO:0000256" key="3">
    <source>
        <dbReference type="ARBA" id="ARBA00022694"/>
    </source>
</evidence>
<dbReference type="GO" id="GO:0005634">
    <property type="term" value="C:nucleus"/>
    <property type="evidence" value="ECO:0007669"/>
    <property type="project" value="UniProtKB-ARBA"/>
</dbReference>
<keyword evidence="8" id="KW-0378">Hydrolase</keyword>
<dbReference type="GO" id="GO:0003676">
    <property type="term" value="F:nucleic acid binding"/>
    <property type="evidence" value="ECO:0007669"/>
    <property type="project" value="InterPro"/>
</dbReference>
<feature type="compositionally biased region" description="Polar residues" evidence="6">
    <location>
        <begin position="87"/>
        <end position="104"/>
    </location>
</feature>
<comment type="catalytic activity">
    <reaction evidence="5">
        <text>pretRNA = a 3'-half-tRNA molecule with a 5'-OH end + a 5'-half-tRNA molecule with a 2',3'-cyclic phosphate end + an intron with a 2',3'-cyclic phosphate and a 5'-hydroxyl terminus.</text>
        <dbReference type="EC" id="4.6.1.16"/>
    </reaction>
</comment>
<protein>
    <recommendedName>
        <fullName evidence="2">tRNA-intron lyase</fullName>
        <ecNumber evidence="2">4.6.1.16</ecNumber>
    </recommendedName>
</protein>
<dbReference type="EMBL" id="GHWJ01003583">
    <property type="protein sequence ID" value="NOV36320.1"/>
    <property type="molecule type" value="Transcribed_RNA"/>
</dbReference>
<evidence type="ECO:0000256" key="4">
    <source>
        <dbReference type="ARBA" id="ARBA00023239"/>
    </source>
</evidence>
<reference evidence="8" key="1">
    <citation type="submission" date="2019-09" db="EMBL/GenBank/DDBJ databases">
        <title>Organ-specific transcriptomic study of the physiology of the cattle tick, Rhipicephalus microplus.</title>
        <authorList>
            <person name="Tirloni L."/>
            <person name="Braz G."/>
            <person name="Gandara A.C.P."/>
            <person name="Sabadin G.A."/>
            <person name="da Silva R.M."/>
            <person name="Guizzo M.G."/>
            <person name="Machado J.A."/>
            <person name="Costa E.P."/>
            <person name="Gomes H.F."/>
            <person name="Moraes J."/>
            <person name="Mota M.B.S."/>
            <person name="Mesquita R.D."/>
            <person name="Alvarenga P.H."/>
            <person name="Alves F."/>
            <person name="Seixas A."/>
            <person name="da Fonseca R.N."/>
            <person name="Fogaca A."/>
            <person name="Logullo C."/>
            <person name="Tanaka A."/>
            <person name="Daffre S."/>
            <person name="Termignoni C."/>
            <person name="Vaz I.S.Jr."/>
            <person name="Oliveira P.L."/>
            <person name="Ribeiro J.M."/>
        </authorList>
    </citation>
    <scope>NUCLEOTIDE SEQUENCE</scope>
    <source>
        <strain evidence="8">Porto Alegre</strain>
    </source>
</reference>
<dbReference type="GO" id="GO:0000379">
    <property type="term" value="P:tRNA-type intron splice site recognition and cleavage"/>
    <property type="evidence" value="ECO:0007669"/>
    <property type="project" value="TreeGrafter"/>
</dbReference>
<feature type="compositionally biased region" description="Basic residues" evidence="6">
    <location>
        <begin position="76"/>
        <end position="86"/>
    </location>
</feature>
<keyword evidence="3" id="KW-0819">tRNA processing</keyword>
<evidence type="ECO:0000256" key="1">
    <source>
        <dbReference type="ARBA" id="ARBA00008078"/>
    </source>
</evidence>
<dbReference type="CDD" id="cd22363">
    <property type="entry name" value="tRNA-intron_lyase_C"/>
    <property type="match status" value="1"/>
</dbReference>
<accession>A0A6M2CS01</accession>
<keyword evidence="8" id="KW-0540">Nuclease</keyword>
<dbReference type="InterPro" id="IPR036167">
    <property type="entry name" value="tRNA_intron_Endo_cat-like_sf"/>
</dbReference>
<feature type="region of interest" description="Disordered" evidence="6">
    <location>
        <begin position="76"/>
        <end position="109"/>
    </location>
</feature>
<dbReference type="SUPFAM" id="SSF53032">
    <property type="entry name" value="tRNA-intron endonuclease catalytic domain-like"/>
    <property type="match status" value="1"/>
</dbReference>
<dbReference type="PANTHER" id="PTHR13070:SF0">
    <property type="entry name" value="TRNA-SPLICING ENDONUCLEASE SUBUNIT SEN34"/>
    <property type="match status" value="1"/>
</dbReference>
<evidence type="ECO:0000256" key="6">
    <source>
        <dbReference type="SAM" id="MobiDB-lite"/>
    </source>
</evidence>
<dbReference type="Pfam" id="PF01974">
    <property type="entry name" value="tRNA_int_endo"/>
    <property type="match status" value="1"/>
</dbReference>
<dbReference type="GO" id="GO:0000213">
    <property type="term" value="F:tRNA-intron lyase activity"/>
    <property type="evidence" value="ECO:0007669"/>
    <property type="project" value="UniProtKB-EC"/>
</dbReference>
<feature type="domain" description="tRNA intron endonuclease catalytic" evidence="7">
    <location>
        <begin position="166"/>
        <end position="247"/>
    </location>
</feature>
<name>A0A6M2CS01_RHIMP</name>
<keyword evidence="4" id="KW-0456">Lyase</keyword>
<dbReference type="AlphaFoldDB" id="A0A6M2CS01"/>
<proteinExistence type="inferred from homology"/>
<dbReference type="InterPro" id="IPR011856">
    <property type="entry name" value="tRNA_endonuc-like_dom_sf"/>
</dbReference>
<keyword evidence="8" id="KW-0255">Endonuclease</keyword>
<comment type="similarity">
    <text evidence="1">Belongs to the tRNA-intron endonuclease family.</text>
</comment>
<sequence length="256" mass="28794">MEEAHLLISKGFCILVENVKLSQPPTDDERARVDKCAEDVYQEQAEAVMAQRKAEIEQQADNIVAGLVKKRRGQQVSKKARKKLKKNSSTELSKGNASSCTELSEVQPEDMEAQREAVIANVMKSKVSMPSRDITLAPVLYECLRTKASNLVPVELNYPRTDAHKVRCRVFKDLWERGYYMTVGSKFGGDFLVYSGDPLLFHAFGVVVCLGRDHKVAGRDIVMWGRLGNAVHKTIILATLRDDQVHYISLRWSGEL</sequence>
<evidence type="ECO:0000259" key="7">
    <source>
        <dbReference type="Pfam" id="PF01974"/>
    </source>
</evidence>
<dbReference type="VEuPathDB" id="VectorBase:LOC119169672"/>
<dbReference type="PANTHER" id="PTHR13070">
    <property type="entry name" value="TRNA-SPLICING ENDONUCLEASE SUBUNIT SEN34-RELATED"/>
    <property type="match status" value="1"/>
</dbReference>
<dbReference type="EC" id="4.6.1.16" evidence="2"/>
<organism evidence="8">
    <name type="scientific">Rhipicephalus microplus</name>
    <name type="common">Cattle tick</name>
    <name type="synonym">Boophilus microplus</name>
    <dbReference type="NCBI Taxonomy" id="6941"/>
    <lineage>
        <taxon>Eukaryota</taxon>
        <taxon>Metazoa</taxon>
        <taxon>Ecdysozoa</taxon>
        <taxon>Arthropoda</taxon>
        <taxon>Chelicerata</taxon>
        <taxon>Arachnida</taxon>
        <taxon>Acari</taxon>
        <taxon>Parasitiformes</taxon>
        <taxon>Ixodida</taxon>
        <taxon>Ixodoidea</taxon>
        <taxon>Ixodidae</taxon>
        <taxon>Rhipicephalinae</taxon>
        <taxon>Rhipicephalus</taxon>
        <taxon>Boophilus</taxon>
    </lineage>
</organism>
<dbReference type="InterPro" id="IPR006677">
    <property type="entry name" value="tRNA_intron_Endonuc_cat-like"/>
</dbReference>
<evidence type="ECO:0000256" key="5">
    <source>
        <dbReference type="ARBA" id="ARBA00034031"/>
    </source>
</evidence>
<evidence type="ECO:0000256" key="2">
    <source>
        <dbReference type="ARBA" id="ARBA00012573"/>
    </source>
</evidence>
<dbReference type="OrthoDB" id="48041at2759"/>
<evidence type="ECO:0000313" key="8">
    <source>
        <dbReference type="EMBL" id="NOV36320.1"/>
    </source>
</evidence>
<dbReference type="Gene3D" id="3.40.1350.10">
    <property type="match status" value="1"/>
</dbReference>